<evidence type="ECO:0000256" key="3">
    <source>
        <dbReference type="ARBA" id="ARBA00022989"/>
    </source>
</evidence>
<reference evidence="6 7" key="1">
    <citation type="journal article" date="2012" name="J. Bacteriol.">
        <title>Complete genome sequence of strain 1860, a crenarchaeon of the genus pyrobaculum able to grow with various electron acceptors.</title>
        <authorList>
            <person name="Mardanov A.V."/>
            <person name="Gumerov V.M."/>
            <person name="Slobodkina G.B."/>
            <person name="Beletsky A.V."/>
            <person name="Bonch-Osmolovskaya E.A."/>
            <person name="Ravin N.V."/>
            <person name="Skryabin K.G."/>
        </authorList>
    </citation>
    <scope>NUCLEOTIDE SEQUENCE [LARGE SCALE GENOMIC DNA]</scope>
    <source>
        <strain evidence="6 7">1860</strain>
    </source>
</reference>
<keyword evidence="7" id="KW-1185">Reference proteome</keyword>
<dbReference type="InterPro" id="IPR044878">
    <property type="entry name" value="UbiA_sf"/>
</dbReference>
<dbReference type="Pfam" id="PF01040">
    <property type="entry name" value="UbiA"/>
    <property type="match status" value="1"/>
</dbReference>
<dbReference type="GO" id="GO:0016765">
    <property type="term" value="F:transferase activity, transferring alkyl or aryl (other than methyl) groups"/>
    <property type="evidence" value="ECO:0007669"/>
    <property type="project" value="InterPro"/>
</dbReference>
<feature type="transmembrane region" description="Helical" evidence="5">
    <location>
        <begin position="87"/>
        <end position="115"/>
    </location>
</feature>
<evidence type="ECO:0000256" key="5">
    <source>
        <dbReference type="SAM" id="Phobius"/>
    </source>
</evidence>
<evidence type="ECO:0000256" key="2">
    <source>
        <dbReference type="ARBA" id="ARBA00022692"/>
    </source>
</evidence>
<dbReference type="HOGENOM" id="CLU_073311_1_1_2"/>
<gene>
    <name evidence="6" type="ORF">P186_0096</name>
</gene>
<sequence>MSLWRLIRGEHGVLAALASTASYAVAGGRDPSAMALLAASTFLAEAGLFAHNDLANLEEDRVNRPDAPLVKGDVSVEAARLVAYGSLALGAALAAILGPAPLAIYTAAAVFGVLYNSRLKRVPLAGNLVVAFLTSMTYIYGMAAAGAASAVLNLLFASSLVANLGREFVKTAMDYEGDLKAGVTTLAARIGPEKTAALGAWTTATSTALGLWLAYASLSAGLYLLAAGAAATSAMLLYLSIEAARGRWRRFRNGTLAAFGTTLVALVAEGLWRLF</sequence>
<dbReference type="AlphaFoldDB" id="G7VDY2"/>
<name>G7VDY2_9CREN</name>
<dbReference type="InterPro" id="IPR000537">
    <property type="entry name" value="UbiA_prenyltransferase"/>
</dbReference>
<dbReference type="STRING" id="1104324.P186_0096"/>
<dbReference type="EMBL" id="CP003098">
    <property type="protein sequence ID" value="AET31564.1"/>
    <property type="molecule type" value="Genomic_DNA"/>
</dbReference>
<keyword evidence="3 5" id="KW-1133">Transmembrane helix</keyword>
<keyword evidence="6" id="KW-0808">Transferase</keyword>
<keyword evidence="4 5" id="KW-0472">Membrane</keyword>
<evidence type="ECO:0000313" key="7">
    <source>
        <dbReference type="Proteomes" id="UP000005867"/>
    </source>
</evidence>
<dbReference type="GeneID" id="11595901"/>
<dbReference type="KEGG" id="pyr:P186_0096"/>
<dbReference type="InterPro" id="IPR050475">
    <property type="entry name" value="Prenyltransferase_related"/>
</dbReference>
<dbReference type="PANTHER" id="PTHR42723:SF1">
    <property type="entry name" value="CHLOROPHYLL SYNTHASE, CHLOROPLASTIC"/>
    <property type="match status" value="1"/>
</dbReference>
<dbReference type="BioCyc" id="PSP1104324:GJSN-95-MONOMER"/>
<dbReference type="eggNOG" id="arCOG00476">
    <property type="taxonomic scope" value="Archaea"/>
</dbReference>
<evidence type="ECO:0000313" key="6">
    <source>
        <dbReference type="EMBL" id="AET31564.1"/>
    </source>
</evidence>
<dbReference type="Proteomes" id="UP000005867">
    <property type="component" value="Chromosome"/>
</dbReference>
<comment type="subcellular location">
    <subcellularLocation>
        <location evidence="1">Cell membrane</location>
        <topology evidence="1">Multi-pass membrane protein</topology>
    </subcellularLocation>
</comment>
<protein>
    <submittedName>
        <fullName evidence="6">UbiA prenyltransferase</fullName>
    </submittedName>
</protein>
<dbReference type="Gene3D" id="1.10.357.140">
    <property type="entry name" value="UbiA prenyltransferase"/>
    <property type="match status" value="1"/>
</dbReference>
<dbReference type="OrthoDB" id="11851at2157"/>
<feature type="transmembrane region" description="Helical" evidence="5">
    <location>
        <begin position="122"/>
        <end position="141"/>
    </location>
</feature>
<accession>G7VDY2</accession>
<evidence type="ECO:0000256" key="1">
    <source>
        <dbReference type="ARBA" id="ARBA00004651"/>
    </source>
</evidence>
<dbReference type="Gene3D" id="1.20.120.1780">
    <property type="entry name" value="UbiA prenyltransferase"/>
    <property type="match status" value="1"/>
</dbReference>
<feature type="transmembrane region" description="Helical" evidence="5">
    <location>
        <begin position="221"/>
        <end position="241"/>
    </location>
</feature>
<evidence type="ECO:0000256" key="4">
    <source>
        <dbReference type="ARBA" id="ARBA00023136"/>
    </source>
</evidence>
<dbReference type="PANTHER" id="PTHR42723">
    <property type="entry name" value="CHLOROPHYLL SYNTHASE"/>
    <property type="match status" value="1"/>
</dbReference>
<dbReference type="GO" id="GO:0005886">
    <property type="term" value="C:plasma membrane"/>
    <property type="evidence" value="ECO:0007669"/>
    <property type="project" value="UniProtKB-SubCell"/>
</dbReference>
<dbReference type="CDD" id="cd13961">
    <property type="entry name" value="PT_UbiA_DGGGPS"/>
    <property type="match status" value="1"/>
</dbReference>
<proteinExistence type="predicted"/>
<keyword evidence="2 5" id="KW-0812">Transmembrane</keyword>
<organism evidence="6 7">
    <name type="scientific">Pyrobaculum ferrireducens</name>
    <dbReference type="NCBI Taxonomy" id="1104324"/>
    <lineage>
        <taxon>Archaea</taxon>
        <taxon>Thermoproteota</taxon>
        <taxon>Thermoprotei</taxon>
        <taxon>Thermoproteales</taxon>
        <taxon>Thermoproteaceae</taxon>
        <taxon>Pyrobaculum</taxon>
    </lineage>
</organism>
<feature type="transmembrane region" description="Helical" evidence="5">
    <location>
        <begin position="253"/>
        <end position="272"/>
    </location>
</feature>
<dbReference type="RefSeq" id="WP_014287395.1">
    <property type="nucleotide sequence ID" value="NC_016645.1"/>
</dbReference>